<proteinExistence type="predicted"/>
<evidence type="ECO:0000313" key="3">
    <source>
        <dbReference type="Proteomes" id="UP000319700"/>
    </source>
</evidence>
<dbReference type="EMBL" id="RCZH01000003">
    <property type="protein sequence ID" value="TPG43952.1"/>
    <property type="molecule type" value="Genomic_DNA"/>
</dbReference>
<protein>
    <submittedName>
        <fullName evidence="2">Type II toxin-antitoxin system RelE/ParE family toxin</fullName>
    </submittedName>
</protein>
<comment type="caution">
    <text evidence="2">The sequence shown here is derived from an EMBL/GenBank/DDBJ whole genome shotgun (WGS) entry which is preliminary data.</text>
</comment>
<dbReference type="RefSeq" id="WP_140504491.1">
    <property type="nucleotide sequence ID" value="NZ_RCZH01000003.1"/>
</dbReference>
<keyword evidence="1" id="KW-1277">Toxin-antitoxin system</keyword>
<organism evidence="2 3">
    <name type="scientific">Flavobacterium pectinovorum</name>
    <dbReference type="NCBI Taxonomy" id="29533"/>
    <lineage>
        <taxon>Bacteria</taxon>
        <taxon>Pseudomonadati</taxon>
        <taxon>Bacteroidota</taxon>
        <taxon>Flavobacteriia</taxon>
        <taxon>Flavobacteriales</taxon>
        <taxon>Flavobacteriaceae</taxon>
        <taxon>Flavobacterium</taxon>
    </lineage>
</organism>
<dbReference type="InterPro" id="IPR007712">
    <property type="entry name" value="RelE/ParE_toxin"/>
</dbReference>
<dbReference type="Proteomes" id="UP000319700">
    <property type="component" value="Unassembled WGS sequence"/>
</dbReference>
<name>A0A502F3J5_9FLAO</name>
<dbReference type="Pfam" id="PF05016">
    <property type="entry name" value="ParE_toxin"/>
    <property type="match status" value="1"/>
</dbReference>
<accession>A0A502F3J5</accession>
<dbReference type="Gene3D" id="3.30.2310.20">
    <property type="entry name" value="RelE-like"/>
    <property type="match status" value="1"/>
</dbReference>
<gene>
    <name evidence="2" type="ORF">EAH81_05215</name>
</gene>
<sequence>MKVSFTEDFMMELKELLKYIAKDKPIAAKKFKTDLLKNLKKDLVNPFLFKKSIYFKEEKYRDYVFKGYTTIIRIESELEIVYIIGILKHKELF</sequence>
<reference evidence="2 3" key="1">
    <citation type="journal article" date="2019" name="Environ. Microbiol.">
        <title>Species interactions and distinct microbial communities in high Arctic permafrost affected cryosols are associated with the CH4 and CO2 gas fluxes.</title>
        <authorList>
            <person name="Altshuler I."/>
            <person name="Hamel J."/>
            <person name="Turney S."/>
            <person name="Magnuson E."/>
            <person name="Levesque R."/>
            <person name="Greer C."/>
            <person name="Whyte L.G."/>
        </authorList>
    </citation>
    <scope>NUCLEOTIDE SEQUENCE [LARGE SCALE GENOMIC DNA]</scope>
    <source>
        <strain evidence="2 3">42</strain>
    </source>
</reference>
<keyword evidence="3" id="KW-1185">Reference proteome</keyword>
<dbReference type="InterPro" id="IPR035093">
    <property type="entry name" value="RelE/ParE_toxin_dom_sf"/>
</dbReference>
<dbReference type="OrthoDB" id="1362197at2"/>
<dbReference type="AlphaFoldDB" id="A0A502F3J5"/>
<evidence type="ECO:0000256" key="1">
    <source>
        <dbReference type="ARBA" id="ARBA00022649"/>
    </source>
</evidence>
<evidence type="ECO:0000313" key="2">
    <source>
        <dbReference type="EMBL" id="TPG43952.1"/>
    </source>
</evidence>